<dbReference type="FunFam" id="3.40.50.720:FF:000009">
    <property type="entry name" value="Fatty oxidation complex, alpha subunit"/>
    <property type="match status" value="1"/>
</dbReference>
<comment type="caution">
    <text evidence="13">The sequence shown here is derived from an EMBL/GenBank/DDBJ whole genome shotgun (WGS) entry which is preliminary data.</text>
</comment>
<dbReference type="InterPro" id="IPR006176">
    <property type="entry name" value="3-OHacyl-CoA_DH_NAD-bd"/>
</dbReference>
<protein>
    <recommendedName>
        <fullName evidence="4">3-hydroxyacyl-CoA dehydrogenase</fullName>
        <ecNumber evidence="4">1.1.1.35</ecNumber>
    </recommendedName>
</protein>
<dbReference type="GO" id="GO:0070403">
    <property type="term" value="F:NAD+ binding"/>
    <property type="evidence" value="ECO:0007669"/>
    <property type="project" value="InterPro"/>
</dbReference>
<dbReference type="InterPro" id="IPR006108">
    <property type="entry name" value="3HC_DH_C"/>
</dbReference>
<evidence type="ECO:0000259" key="12">
    <source>
        <dbReference type="Pfam" id="PF02737"/>
    </source>
</evidence>
<keyword evidence="8" id="KW-0443">Lipid metabolism</keyword>
<dbReference type="Pfam" id="PF00725">
    <property type="entry name" value="3HCDH"/>
    <property type="match status" value="1"/>
</dbReference>
<dbReference type="SUPFAM" id="SSF51735">
    <property type="entry name" value="NAD(P)-binding Rossmann-fold domains"/>
    <property type="match status" value="1"/>
</dbReference>
<evidence type="ECO:0000256" key="7">
    <source>
        <dbReference type="ARBA" id="ARBA00023027"/>
    </source>
</evidence>
<name>X0TAB1_9ZZZZ</name>
<evidence type="ECO:0000256" key="2">
    <source>
        <dbReference type="ARBA" id="ARBA00005005"/>
    </source>
</evidence>
<evidence type="ECO:0000256" key="10">
    <source>
        <dbReference type="ARBA" id="ARBA00049556"/>
    </source>
</evidence>
<dbReference type="Gene3D" id="3.40.50.720">
    <property type="entry name" value="NAD(P)-binding Rossmann-like Domain"/>
    <property type="match status" value="1"/>
</dbReference>
<dbReference type="PANTHER" id="PTHR43561:SF3">
    <property type="entry name" value="HYDROXYACYL-COENZYME A DEHYDROGENASE, MITOCHONDRIAL"/>
    <property type="match status" value="1"/>
</dbReference>
<evidence type="ECO:0000256" key="9">
    <source>
        <dbReference type="ARBA" id="ARBA00023128"/>
    </source>
</evidence>
<reference evidence="13" key="1">
    <citation type="journal article" date="2014" name="Front. Microbiol.">
        <title>High frequency of phylogenetically diverse reductive dehalogenase-homologous genes in deep subseafloor sedimentary metagenomes.</title>
        <authorList>
            <person name="Kawai M."/>
            <person name="Futagami T."/>
            <person name="Toyoda A."/>
            <person name="Takaki Y."/>
            <person name="Nishi S."/>
            <person name="Hori S."/>
            <person name="Arai W."/>
            <person name="Tsubouchi T."/>
            <person name="Morono Y."/>
            <person name="Uchiyama I."/>
            <person name="Ito T."/>
            <person name="Fujiyama A."/>
            <person name="Inagaki F."/>
            <person name="Takami H."/>
        </authorList>
    </citation>
    <scope>NUCLEOTIDE SEQUENCE</scope>
    <source>
        <strain evidence="13">Expedition CK06-06</strain>
    </source>
</reference>
<dbReference type="AlphaFoldDB" id="X0TAB1"/>
<dbReference type="PIRSF" id="PIRSF000105">
    <property type="entry name" value="HCDH"/>
    <property type="match status" value="1"/>
</dbReference>
<evidence type="ECO:0000256" key="1">
    <source>
        <dbReference type="ARBA" id="ARBA00004305"/>
    </source>
</evidence>
<dbReference type="GO" id="GO:0006635">
    <property type="term" value="P:fatty acid beta-oxidation"/>
    <property type="evidence" value="ECO:0007669"/>
    <property type="project" value="TreeGrafter"/>
</dbReference>
<dbReference type="SUPFAM" id="SSF48179">
    <property type="entry name" value="6-phosphogluconate dehydrogenase C-terminal domain-like"/>
    <property type="match status" value="1"/>
</dbReference>
<evidence type="ECO:0000256" key="8">
    <source>
        <dbReference type="ARBA" id="ARBA00023098"/>
    </source>
</evidence>
<comment type="catalytic activity">
    <reaction evidence="10">
        <text>a (3S)-3-hydroxyacyl-CoA + NAD(+) = a 3-oxoacyl-CoA + NADH + H(+)</text>
        <dbReference type="Rhea" id="RHEA:22432"/>
        <dbReference type="ChEBI" id="CHEBI:15378"/>
        <dbReference type="ChEBI" id="CHEBI:57318"/>
        <dbReference type="ChEBI" id="CHEBI:57540"/>
        <dbReference type="ChEBI" id="CHEBI:57945"/>
        <dbReference type="ChEBI" id="CHEBI:90726"/>
        <dbReference type="EC" id="1.1.1.35"/>
    </reaction>
</comment>
<keyword evidence="7" id="KW-0520">NAD</keyword>
<evidence type="ECO:0000256" key="5">
    <source>
        <dbReference type="ARBA" id="ARBA00022832"/>
    </source>
</evidence>
<evidence type="ECO:0000313" key="13">
    <source>
        <dbReference type="EMBL" id="GAF84271.1"/>
    </source>
</evidence>
<proteinExistence type="inferred from homology"/>
<dbReference type="NCBIfam" id="NF005875">
    <property type="entry name" value="PRK07819.1"/>
    <property type="match status" value="1"/>
</dbReference>
<evidence type="ECO:0000256" key="3">
    <source>
        <dbReference type="ARBA" id="ARBA00009463"/>
    </source>
</evidence>
<feature type="domain" description="3-hydroxyacyl-CoA dehydrogenase NAD binding" evidence="12">
    <location>
        <begin position="6"/>
        <end position="182"/>
    </location>
</feature>
<dbReference type="PROSITE" id="PS00067">
    <property type="entry name" value="3HCDH"/>
    <property type="match status" value="1"/>
</dbReference>
<comment type="subcellular location">
    <subcellularLocation>
        <location evidence="1">Mitochondrion matrix</location>
    </subcellularLocation>
</comment>
<dbReference type="Gene3D" id="1.10.1040.10">
    <property type="entry name" value="N-(1-d-carboxylethyl)-l-norvaline Dehydrogenase, domain 2"/>
    <property type="match status" value="1"/>
</dbReference>
<dbReference type="InterPro" id="IPR006180">
    <property type="entry name" value="3-OHacyl-CoA_DH_CS"/>
</dbReference>
<dbReference type="Pfam" id="PF02737">
    <property type="entry name" value="3HCDH_N"/>
    <property type="match status" value="1"/>
</dbReference>
<dbReference type="EMBL" id="BARS01000934">
    <property type="protein sequence ID" value="GAF84271.1"/>
    <property type="molecule type" value="Genomic_DNA"/>
</dbReference>
<dbReference type="InterPro" id="IPR052242">
    <property type="entry name" value="Mito_3-hydroxyacyl-CoA_DH"/>
</dbReference>
<dbReference type="InterPro" id="IPR013328">
    <property type="entry name" value="6PGD_dom2"/>
</dbReference>
<comment type="pathway">
    <text evidence="2">Lipid metabolism; fatty acid beta-oxidation.</text>
</comment>
<evidence type="ECO:0000256" key="6">
    <source>
        <dbReference type="ARBA" id="ARBA00023002"/>
    </source>
</evidence>
<dbReference type="InterPro" id="IPR022694">
    <property type="entry name" value="3-OHacyl-CoA_DH"/>
</dbReference>
<gene>
    <name evidence="13" type="ORF">S01H1_02024</name>
</gene>
<comment type="similarity">
    <text evidence="3">Belongs to the 3-hydroxyacyl-CoA dehydrogenase family.</text>
</comment>
<accession>X0TAB1</accession>
<keyword evidence="6" id="KW-0560">Oxidoreductase</keyword>
<sequence length="286" mass="31058">MEIKRIGVVGCGLMGSGISQVCAQSGYQVVVSEVNDELLNKGLASINSFLTRGVKKSRISQEEKEATLARIKGTTNTKDFGDCDLVIEAVIENLDLKKKIFAELDKICPKHAILATNTSCLSIIDMATATARPEKVLGMHFFNPVPLMKLLEIVKTIATSDETLEIAKEFGKSIGKTTIIAPDTPGFIVNRLLLPFMLGACRMLEAGLATKEDIDTGVRLGLGHPMGPLALADLIGIDTSLFIANAIYEELKDPLYAPPIILKKMVATGWLGRKTGKGFYEYKRLD</sequence>
<dbReference type="EC" id="1.1.1.35" evidence="4"/>
<dbReference type="InterPro" id="IPR008927">
    <property type="entry name" value="6-PGluconate_DH-like_C_sf"/>
</dbReference>
<feature type="domain" description="3-hydroxyacyl-CoA dehydrogenase C-terminal" evidence="11">
    <location>
        <begin position="186"/>
        <end position="282"/>
    </location>
</feature>
<dbReference type="GO" id="GO:0005759">
    <property type="term" value="C:mitochondrial matrix"/>
    <property type="evidence" value="ECO:0007669"/>
    <property type="project" value="UniProtKB-SubCell"/>
</dbReference>
<organism evidence="13">
    <name type="scientific">marine sediment metagenome</name>
    <dbReference type="NCBI Taxonomy" id="412755"/>
    <lineage>
        <taxon>unclassified sequences</taxon>
        <taxon>metagenomes</taxon>
        <taxon>ecological metagenomes</taxon>
    </lineage>
</organism>
<keyword evidence="9" id="KW-0496">Mitochondrion</keyword>
<evidence type="ECO:0000256" key="4">
    <source>
        <dbReference type="ARBA" id="ARBA00013000"/>
    </source>
</evidence>
<dbReference type="PANTHER" id="PTHR43561">
    <property type="match status" value="1"/>
</dbReference>
<dbReference type="GO" id="GO:0003857">
    <property type="term" value="F:(3S)-3-hydroxyacyl-CoA dehydrogenase (NAD+) activity"/>
    <property type="evidence" value="ECO:0007669"/>
    <property type="project" value="UniProtKB-EC"/>
</dbReference>
<dbReference type="InterPro" id="IPR036291">
    <property type="entry name" value="NAD(P)-bd_dom_sf"/>
</dbReference>
<evidence type="ECO:0000259" key="11">
    <source>
        <dbReference type="Pfam" id="PF00725"/>
    </source>
</evidence>
<keyword evidence="5" id="KW-0276">Fatty acid metabolism</keyword>